<evidence type="ECO:0000313" key="3">
    <source>
        <dbReference type="Proteomes" id="UP000271974"/>
    </source>
</evidence>
<feature type="region of interest" description="Disordered" evidence="1">
    <location>
        <begin position="1"/>
        <end position="20"/>
    </location>
</feature>
<reference evidence="2 3" key="1">
    <citation type="submission" date="2019-01" db="EMBL/GenBank/DDBJ databases">
        <title>A draft genome assembly of the solar-powered sea slug Elysia chlorotica.</title>
        <authorList>
            <person name="Cai H."/>
            <person name="Li Q."/>
            <person name="Fang X."/>
            <person name="Li J."/>
            <person name="Curtis N.E."/>
            <person name="Altenburger A."/>
            <person name="Shibata T."/>
            <person name="Feng M."/>
            <person name="Maeda T."/>
            <person name="Schwartz J.A."/>
            <person name="Shigenobu S."/>
            <person name="Lundholm N."/>
            <person name="Nishiyama T."/>
            <person name="Yang H."/>
            <person name="Hasebe M."/>
            <person name="Li S."/>
            <person name="Pierce S.K."/>
            <person name="Wang J."/>
        </authorList>
    </citation>
    <scope>NUCLEOTIDE SEQUENCE [LARGE SCALE GENOMIC DNA]</scope>
    <source>
        <strain evidence="2">EC2010</strain>
        <tissue evidence="2">Whole organism of an adult</tissue>
    </source>
</reference>
<feature type="region of interest" description="Disordered" evidence="1">
    <location>
        <begin position="98"/>
        <end position="132"/>
    </location>
</feature>
<organism evidence="2 3">
    <name type="scientific">Elysia chlorotica</name>
    <name type="common">Eastern emerald elysia</name>
    <name type="synonym">Sea slug</name>
    <dbReference type="NCBI Taxonomy" id="188477"/>
    <lineage>
        <taxon>Eukaryota</taxon>
        <taxon>Metazoa</taxon>
        <taxon>Spiralia</taxon>
        <taxon>Lophotrochozoa</taxon>
        <taxon>Mollusca</taxon>
        <taxon>Gastropoda</taxon>
        <taxon>Heterobranchia</taxon>
        <taxon>Euthyneura</taxon>
        <taxon>Panpulmonata</taxon>
        <taxon>Sacoglossa</taxon>
        <taxon>Placobranchoidea</taxon>
        <taxon>Plakobranchidae</taxon>
        <taxon>Elysia</taxon>
    </lineage>
</organism>
<feature type="compositionally biased region" description="Polar residues" evidence="1">
    <location>
        <begin position="165"/>
        <end position="191"/>
    </location>
</feature>
<proteinExistence type="predicted"/>
<evidence type="ECO:0000313" key="2">
    <source>
        <dbReference type="EMBL" id="RUS82368.1"/>
    </source>
</evidence>
<dbReference type="AlphaFoldDB" id="A0A3S0ZP02"/>
<dbReference type="EMBL" id="RQTK01000289">
    <property type="protein sequence ID" value="RUS82368.1"/>
    <property type="molecule type" value="Genomic_DNA"/>
</dbReference>
<accession>A0A3S0ZP02</accession>
<comment type="caution">
    <text evidence="2">The sequence shown here is derived from an EMBL/GenBank/DDBJ whole genome shotgun (WGS) entry which is preliminary data.</text>
</comment>
<keyword evidence="3" id="KW-1185">Reference proteome</keyword>
<gene>
    <name evidence="2" type="ORF">EGW08_009883</name>
</gene>
<protein>
    <submittedName>
        <fullName evidence="2">Uncharacterized protein</fullName>
    </submittedName>
</protein>
<evidence type="ECO:0000256" key="1">
    <source>
        <dbReference type="SAM" id="MobiDB-lite"/>
    </source>
</evidence>
<sequence>MGTRAKKSPENRLGLSLPSSPTIYRCNDCTKGFLSADKRDQHTCLKIPTSSSKRANDAGGQQSQNPSEKQLASDNPASPTIYRCIHCTKGFFSADKRDQHVCPKNPPRASINSNPNMGPRAKKSPENRLGLSLPSSPTIYRCNDCTKGFLSADKRDQHTCLKIPTSPSRRANDARGQQSKRPSEASDTPASPTIYRCKHCTKGFLSEDNRDQHHCHQSL</sequence>
<feature type="region of interest" description="Disordered" evidence="1">
    <location>
        <begin position="160"/>
        <end position="191"/>
    </location>
</feature>
<feature type="region of interest" description="Disordered" evidence="1">
    <location>
        <begin position="48"/>
        <end position="75"/>
    </location>
</feature>
<name>A0A3S0ZP02_ELYCH</name>
<dbReference type="Proteomes" id="UP000271974">
    <property type="component" value="Unassembled WGS sequence"/>
</dbReference>